<comment type="caution">
    <text evidence="1">The sequence shown here is derived from an EMBL/GenBank/DDBJ whole genome shotgun (WGS) entry which is preliminary data.</text>
</comment>
<evidence type="ECO:0000313" key="1">
    <source>
        <dbReference type="EMBL" id="OMO51467.1"/>
    </source>
</evidence>
<sequence length="104" mass="12218">MYQNVRNECIEAKQTPICNLLEVEMRSARNTLWIVEANKLQKEEILVKENERLGKKKIKINFKEHLTSKSLPRRKTNINFNAEENGSKIEILPFSIDFLKKSSK</sequence>
<dbReference type="EMBL" id="AWUE01024153">
    <property type="protein sequence ID" value="OMO51467.1"/>
    <property type="molecule type" value="Genomic_DNA"/>
</dbReference>
<proteinExistence type="predicted"/>
<evidence type="ECO:0000313" key="2">
    <source>
        <dbReference type="Proteomes" id="UP000187203"/>
    </source>
</evidence>
<organism evidence="1 2">
    <name type="scientific">Corchorus olitorius</name>
    <dbReference type="NCBI Taxonomy" id="93759"/>
    <lineage>
        <taxon>Eukaryota</taxon>
        <taxon>Viridiplantae</taxon>
        <taxon>Streptophyta</taxon>
        <taxon>Embryophyta</taxon>
        <taxon>Tracheophyta</taxon>
        <taxon>Spermatophyta</taxon>
        <taxon>Magnoliopsida</taxon>
        <taxon>eudicotyledons</taxon>
        <taxon>Gunneridae</taxon>
        <taxon>Pentapetalae</taxon>
        <taxon>rosids</taxon>
        <taxon>malvids</taxon>
        <taxon>Malvales</taxon>
        <taxon>Malvaceae</taxon>
        <taxon>Grewioideae</taxon>
        <taxon>Apeibeae</taxon>
        <taxon>Corchorus</taxon>
    </lineage>
</organism>
<protein>
    <submittedName>
        <fullName evidence="1">Uncharacterized protein</fullName>
    </submittedName>
</protein>
<reference evidence="2" key="1">
    <citation type="submission" date="2013-09" db="EMBL/GenBank/DDBJ databases">
        <title>Corchorus olitorius genome sequencing.</title>
        <authorList>
            <person name="Alam M."/>
            <person name="Haque M.S."/>
            <person name="Islam M.S."/>
            <person name="Emdad E.M."/>
            <person name="Islam M.M."/>
            <person name="Ahmed B."/>
            <person name="Halim A."/>
            <person name="Hossen Q.M.M."/>
            <person name="Hossain M.Z."/>
            <person name="Ahmed R."/>
            <person name="Khan M.M."/>
            <person name="Islam R."/>
            <person name="Rashid M.M."/>
            <person name="Khan S.A."/>
            <person name="Rahman M.S."/>
            <person name="Alam M."/>
            <person name="Yahiya A.S."/>
            <person name="Khan M.S."/>
            <person name="Azam M.S."/>
            <person name="Haque T."/>
            <person name="Lashkar M.Z.H."/>
            <person name="Akhand A.I."/>
            <person name="Morshed G."/>
            <person name="Roy S."/>
            <person name="Uddin K.S."/>
            <person name="Rabeya T."/>
            <person name="Hossain A.S."/>
            <person name="Chowdhury A."/>
            <person name="Snigdha A.R."/>
            <person name="Mortoza M.S."/>
            <person name="Matin S.A."/>
            <person name="Hoque S.M.E."/>
            <person name="Islam M.K."/>
            <person name="Roy D.K."/>
            <person name="Haider R."/>
            <person name="Moosa M.M."/>
            <person name="Elias S.M."/>
            <person name="Hasan A.M."/>
            <person name="Jahan S."/>
            <person name="Shafiuddin M."/>
            <person name="Mahmood N."/>
            <person name="Shommy N.S."/>
        </authorList>
    </citation>
    <scope>NUCLEOTIDE SEQUENCE [LARGE SCALE GENOMIC DNA]</scope>
    <source>
        <strain evidence="2">cv. O-4</strain>
    </source>
</reference>
<dbReference type="Proteomes" id="UP000187203">
    <property type="component" value="Unassembled WGS sequence"/>
</dbReference>
<gene>
    <name evidence="1" type="ORF">COLO4_37654</name>
</gene>
<accession>A0A1R3G094</accession>
<name>A0A1R3G094_9ROSI</name>
<keyword evidence="2" id="KW-1185">Reference proteome</keyword>
<dbReference type="AlphaFoldDB" id="A0A1R3G094"/>